<name>A0ABR7CPY6_9BACT</name>
<gene>
    <name evidence="2" type="ORF">H8S08_12045</name>
</gene>
<evidence type="ECO:0000313" key="3">
    <source>
        <dbReference type="Proteomes" id="UP000636891"/>
    </source>
</evidence>
<organism evidence="2 3">
    <name type="scientific">Alistipes hominis</name>
    <dbReference type="NCBI Taxonomy" id="2763015"/>
    <lineage>
        <taxon>Bacteria</taxon>
        <taxon>Pseudomonadati</taxon>
        <taxon>Bacteroidota</taxon>
        <taxon>Bacteroidia</taxon>
        <taxon>Bacteroidales</taxon>
        <taxon>Rikenellaceae</taxon>
        <taxon>Alistipes</taxon>
    </lineage>
</organism>
<dbReference type="Proteomes" id="UP000636891">
    <property type="component" value="Unassembled WGS sequence"/>
</dbReference>
<accession>A0ABR7CPY6</accession>
<evidence type="ECO:0000256" key="1">
    <source>
        <dbReference type="SAM" id="MobiDB-lite"/>
    </source>
</evidence>
<proteinExistence type="predicted"/>
<evidence type="ECO:0000313" key="2">
    <source>
        <dbReference type="EMBL" id="MBC5617736.1"/>
    </source>
</evidence>
<reference evidence="2 3" key="1">
    <citation type="submission" date="2020-08" db="EMBL/GenBank/DDBJ databases">
        <title>Genome public.</title>
        <authorList>
            <person name="Liu C."/>
            <person name="Sun Q."/>
        </authorList>
    </citation>
    <scope>NUCLEOTIDE SEQUENCE [LARGE SCALE GENOMIC DNA]</scope>
    <source>
        <strain evidence="2 3">New-7</strain>
    </source>
</reference>
<keyword evidence="3" id="KW-1185">Reference proteome</keyword>
<protein>
    <submittedName>
        <fullName evidence="2">Uncharacterized protein</fullName>
    </submittedName>
</protein>
<feature type="compositionally biased region" description="Basic residues" evidence="1">
    <location>
        <begin position="18"/>
        <end position="33"/>
    </location>
</feature>
<sequence length="92" mass="11055">MPDEYGTGRVFRRNGVAAKRRRTDTRPHPYQRRTRPDEPSGNFQTATDRIDAQRAEDRRPRSARMRRYDGRNQLFRSHENAPFRRDQADREP</sequence>
<feature type="region of interest" description="Disordered" evidence="1">
    <location>
        <begin position="1"/>
        <end position="92"/>
    </location>
</feature>
<feature type="compositionally biased region" description="Basic and acidic residues" evidence="1">
    <location>
        <begin position="48"/>
        <end position="92"/>
    </location>
</feature>
<comment type="caution">
    <text evidence="2">The sequence shown here is derived from an EMBL/GenBank/DDBJ whole genome shotgun (WGS) entry which is preliminary data.</text>
</comment>
<dbReference type="EMBL" id="JACOOK010000008">
    <property type="protein sequence ID" value="MBC5617736.1"/>
    <property type="molecule type" value="Genomic_DNA"/>
</dbReference>